<protein>
    <submittedName>
        <fullName evidence="1">Uncharacterized protein</fullName>
    </submittedName>
</protein>
<dbReference type="EMBL" id="MG944234">
    <property type="protein sequence ID" value="AVO24233.1"/>
    <property type="molecule type" value="Genomic_DNA"/>
</dbReference>
<name>A0A3S7I6D6_9CAUD</name>
<organism evidence="1 2">
    <name type="scientific">Xanthomonas phage XPV1</name>
    <dbReference type="NCBI Taxonomy" id="2099860"/>
    <lineage>
        <taxon>Viruses</taxon>
        <taxon>Duplodnaviria</taxon>
        <taxon>Heunggongvirae</taxon>
        <taxon>Uroviricota</taxon>
        <taxon>Caudoviricetes</taxon>
        <taxon>Kantovirinae</taxon>
        <taxon>Tsukubavirus</taxon>
        <taxon>Tsukubavirus XPV1</taxon>
    </lineage>
</organism>
<keyword evidence="2" id="KW-1185">Reference proteome</keyword>
<dbReference type="Proteomes" id="UP000290080">
    <property type="component" value="Segment"/>
</dbReference>
<dbReference type="KEGG" id="vg:64408920"/>
<reference evidence="1 2" key="1">
    <citation type="submission" date="2018-02" db="EMBL/GenBank/DDBJ databases">
        <title>Isolation, characterization and comparative genomics of Xanthomonas oryzae pv. oryzae bacteriophages.</title>
        <authorList>
            <person name="Varga I."/>
            <person name="Molnar J."/>
            <person name="Gazdag A."/>
            <person name="Szucs D."/>
            <person name="Doffkay Z."/>
            <person name="Valappil S.K."/>
            <person name="Papp S."/>
            <person name="Pinter R."/>
            <person name="Vera Cruz C.M."/>
            <person name="Ricardo O."/>
            <person name="Vizi T."/>
            <person name="Schneider G."/>
            <person name="Rakhely G."/>
            <person name="Kovacs T."/>
        </authorList>
    </citation>
    <scope>NUCLEOTIDE SEQUENCE [LARGE SCALE GENOMIC DNA]</scope>
</reference>
<dbReference type="RefSeq" id="YP_010052550.1">
    <property type="nucleotide sequence ID" value="NC_054459.1"/>
</dbReference>
<proteinExistence type="predicted"/>
<evidence type="ECO:0000313" key="1">
    <source>
        <dbReference type="EMBL" id="AVO24233.1"/>
    </source>
</evidence>
<sequence length="58" mass="6639">MNTNTHTITDGVLTFASYTDKIAYYRAQQPDLYELFDELLPNGFDADSDEARAAKEYK</sequence>
<accession>A0A3S7I6D6</accession>
<evidence type="ECO:0000313" key="2">
    <source>
        <dbReference type="Proteomes" id="UP000290080"/>
    </source>
</evidence>
<dbReference type="GeneID" id="64408920"/>